<dbReference type="InterPro" id="IPR004331">
    <property type="entry name" value="SPX_dom"/>
</dbReference>
<gene>
    <name evidence="2" type="ORF">K457DRAFT_139103</name>
</gene>
<proteinExistence type="predicted"/>
<name>A0A197JU69_9FUNG</name>
<dbReference type="PANTHER" id="PTHR10783:SF103">
    <property type="entry name" value="SOLUTE CARRIER FAMILY 53 MEMBER 1"/>
    <property type="match status" value="1"/>
</dbReference>
<dbReference type="EMBL" id="KV442052">
    <property type="protein sequence ID" value="OAQ27981.1"/>
    <property type="molecule type" value="Genomic_DNA"/>
</dbReference>
<sequence length="269" mass="31191">MAAIPQERRPKQRAINLEGRPLDSVMDQMLEEERVFFRYLDSQLAMVDTFYKEKELESVTKLKVLKQQLYVADEWKRRQDMRKAKAEARQGWYQAEWSRVRDGFGSFMGDPSYTEDVTIGPLHRPHLDPLDQAKHTAVGFSTGTETIIPKNGVVNNGKTPENSLRFRDNRAVVDGHPVCSVSEHNQVVIDDEENRRQHLNHKVARGRIKAAIYEFYRSMEMLKNYRVLNKTGFVKIMKKFDKTAGWKASKEFQASKLKSAYFVSSTILD</sequence>
<keyword evidence="3" id="KW-1185">Reference proteome</keyword>
<dbReference type="GO" id="GO:0005886">
    <property type="term" value="C:plasma membrane"/>
    <property type="evidence" value="ECO:0007669"/>
    <property type="project" value="TreeGrafter"/>
</dbReference>
<feature type="domain" description="SPX" evidence="1">
    <location>
        <begin position="1"/>
        <end position="254"/>
    </location>
</feature>
<dbReference type="GO" id="GO:0005794">
    <property type="term" value="C:Golgi apparatus"/>
    <property type="evidence" value="ECO:0007669"/>
    <property type="project" value="TreeGrafter"/>
</dbReference>
<dbReference type="Pfam" id="PF03105">
    <property type="entry name" value="SPX"/>
    <property type="match status" value="1"/>
</dbReference>
<organism evidence="2 3">
    <name type="scientific">Linnemannia elongata AG-77</name>
    <dbReference type="NCBI Taxonomy" id="1314771"/>
    <lineage>
        <taxon>Eukaryota</taxon>
        <taxon>Fungi</taxon>
        <taxon>Fungi incertae sedis</taxon>
        <taxon>Mucoromycota</taxon>
        <taxon>Mortierellomycotina</taxon>
        <taxon>Mortierellomycetes</taxon>
        <taxon>Mortierellales</taxon>
        <taxon>Mortierellaceae</taxon>
        <taxon>Linnemannia</taxon>
    </lineage>
</organism>
<dbReference type="CDD" id="cd14475">
    <property type="entry name" value="SPX_SYG1_like"/>
    <property type="match status" value="1"/>
</dbReference>
<dbReference type="OrthoDB" id="9970435at2759"/>
<dbReference type="AlphaFoldDB" id="A0A197JU69"/>
<evidence type="ECO:0000313" key="2">
    <source>
        <dbReference type="EMBL" id="OAQ27981.1"/>
    </source>
</evidence>
<dbReference type="STRING" id="1314771.A0A197JU69"/>
<dbReference type="GO" id="GO:0000822">
    <property type="term" value="F:inositol hexakisphosphate binding"/>
    <property type="evidence" value="ECO:0007669"/>
    <property type="project" value="TreeGrafter"/>
</dbReference>
<dbReference type="PANTHER" id="PTHR10783">
    <property type="entry name" value="XENOTROPIC AND POLYTROPIC RETROVIRUS RECEPTOR 1-RELATED"/>
    <property type="match status" value="1"/>
</dbReference>
<reference evidence="2 3" key="1">
    <citation type="submission" date="2016-05" db="EMBL/GenBank/DDBJ databases">
        <title>Genome sequencing reveals origins of a unique bacterial endosymbiosis in the earliest lineages of terrestrial Fungi.</title>
        <authorList>
            <consortium name="DOE Joint Genome Institute"/>
            <person name="Uehling J."/>
            <person name="Gryganskyi A."/>
            <person name="Hameed K."/>
            <person name="Tschaplinski T."/>
            <person name="Misztal P."/>
            <person name="Wu S."/>
            <person name="Desiro A."/>
            <person name="Vande Pol N."/>
            <person name="Du Z.-Y."/>
            <person name="Zienkiewicz A."/>
            <person name="Zienkiewicz K."/>
            <person name="Morin E."/>
            <person name="Tisserant E."/>
            <person name="Splivallo R."/>
            <person name="Hainaut M."/>
            <person name="Henrissat B."/>
            <person name="Ohm R."/>
            <person name="Kuo A."/>
            <person name="Yan J."/>
            <person name="Lipzen A."/>
            <person name="Nolan M."/>
            <person name="Labutti K."/>
            <person name="Barry K."/>
            <person name="Goldstein A."/>
            <person name="Labbe J."/>
            <person name="Schadt C."/>
            <person name="Tuskan G."/>
            <person name="Grigoriev I."/>
            <person name="Martin F."/>
            <person name="Vilgalys R."/>
            <person name="Bonito G."/>
        </authorList>
    </citation>
    <scope>NUCLEOTIDE SEQUENCE [LARGE SCALE GENOMIC DNA]</scope>
    <source>
        <strain evidence="2 3">AG-77</strain>
    </source>
</reference>
<feature type="non-terminal residue" evidence="2">
    <location>
        <position position="269"/>
    </location>
</feature>
<evidence type="ECO:0000313" key="3">
    <source>
        <dbReference type="Proteomes" id="UP000078512"/>
    </source>
</evidence>
<dbReference type="Proteomes" id="UP000078512">
    <property type="component" value="Unassembled WGS sequence"/>
</dbReference>
<protein>
    <recommendedName>
        <fullName evidence="1">SPX domain-containing protein</fullName>
    </recommendedName>
</protein>
<accession>A0A197JU69</accession>
<dbReference type="GO" id="GO:0006817">
    <property type="term" value="P:phosphate ion transport"/>
    <property type="evidence" value="ECO:0007669"/>
    <property type="project" value="TreeGrafter"/>
</dbReference>
<dbReference type="GO" id="GO:0016036">
    <property type="term" value="P:cellular response to phosphate starvation"/>
    <property type="evidence" value="ECO:0007669"/>
    <property type="project" value="TreeGrafter"/>
</dbReference>
<dbReference type="PROSITE" id="PS51382">
    <property type="entry name" value="SPX"/>
    <property type="match status" value="1"/>
</dbReference>
<evidence type="ECO:0000259" key="1">
    <source>
        <dbReference type="PROSITE" id="PS51382"/>
    </source>
</evidence>